<evidence type="ECO:0000313" key="3">
    <source>
        <dbReference type="Proteomes" id="UP000720189"/>
    </source>
</evidence>
<feature type="compositionally biased region" description="Polar residues" evidence="1">
    <location>
        <begin position="220"/>
        <end position="234"/>
    </location>
</feature>
<proteinExistence type="predicted"/>
<keyword evidence="3" id="KW-1185">Reference proteome</keyword>
<accession>A0A9P9HZ77</accession>
<evidence type="ECO:0000313" key="2">
    <source>
        <dbReference type="EMBL" id="KAH7265359.1"/>
    </source>
</evidence>
<dbReference type="EMBL" id="JAGMUX010000003">
    <property type="protein sequence ID" value="KAH7265359.1"/>
    <property type="molecule type" value="Genomic_DNA"/>
</dbReference>
<reference evidence="2" key="1">
    <citation type="journal article" date="2021" name="Nat. Commun.">
        <title>Genetic determinants of endophytism in the Arabidopsis root mycobiome.</title>
        <authorList>
            <person name="Mesny F."/>
            <person name="Miyauchi S."/>
            <person name="Thiergart T."/>
            <person name="Pickel B."/>
            <person name="Atanasova L."/>
            <person name="Karlsson M."/>
            <person name="Huettel B."/>
            <person name="Barry K.W."/>
            <person name="Haridas S."/>
            <person name="Chen C."/>
            <person name="Bauer D."/>
            <person name="Andreopoulos W."/>
            <person name="Pangilinan J."/>
            <person name="LaButti K."/>
            <person name="Riley R."/>
            <person name="Lipzen A."/>
            <person name="Clum A."/>
            <person name="Drula E."/>
            <person name="Henrissat B."/>
            <person name="Kohler A."/>
            <person name="Grigoriev I.V."/>
            <person name="Martin F.M."/>
            <person name="Hacquard S."/>
        </authorList>
    </citation>
    <scope>NUCLEOTIDE SEQUENCE</scope>
    <source>
        <strain evidence="2">MPI-CAGE-AT-0023</strain>
    </source>
</reference>
<dbReference type="GeneID" id="70228807"/>
<dbReference type="AlphaFoldDB" id="A0A9P9HZ77"/>
<evidence type="ECO:0000256" key="1">
    <source>
        <dbReference type="SAM" id="MobiDB-lite"/>
    </source>
</evidence>
<protein>
    <submittedName>
        <fullName evidence="2">Uncharacterized protein</fullName>
    </submittedName>
</protein>
<dbReference type="RefSeq" id="XP_046054094.1">
    <property type="nucleotide sequence ID" value="XM_046198853.1"/>
</dbReference>
<gene>
    <name evidence="2" type="ORF">BKA55DRAFT_685823</name>
</gene>
<comment type="caution">
    <text evidence="2">The sequence shown here is derived from an EMBL/GenBank/DDBJ whole genome shotgun (WGS) entry which is preliminary data.</text>
</comment>
<feature type="region of interest" description="Disordered" evidence="1">
    <location>
        <begin position="204"/>
        <end position="234"/>
    </location>
</feature>
<dbReference type="Proteomes" id="UP000720189">
    <property type="component" value="Unassembled WGS sequence"/>
</dbReference>
<dbReference type="OrthoDB" id="4864073at2759"/>
<organism evidence="2 3">
    <name type="scientific">Fusarium redolens</name>
    <dbReference type="NCBI Taxonomy" id="48865"/>
    <lineage>
        <taxon>Eukaryota</taxon>
        <taxon>Fungi</taxon>
        <taxon>Dikarya</taxon>
        <taxon>Ascomycota</taxon>
        <taxon>Pezizomycotina</taxon>
        <taxon>Sordariomycetes</taxon>
        <taxon>Hypocreomycetidae</taxon>
        <taxon>Hypocreales</taxon>
        <taxon>Nectriaceae</taxon>
        <taxon>Fusarium</taxon>
        <taxon>Fusarium redolens species complex</taxon>
    </lineage>
</organism>
<sequence>MAFRLRGGHTFLWDCAAIFFYKHPFAFWIHPQDLKASTIELASMADESMGSSINAANDTLDRVAHIPNPNIFLDMPDHDVLPSTDVTYRGLSTTLIEHPRIPTMFLLEFITFDGLRAYQPCCENIDLPNIFRPLRAIEDDSDPVFEATREWSCIIQARQHLLKDVRQILALKMWPWLMHWYPVADNLFTKFDVFATTPESDWFMRPRARPRSPSRPAKQVESTAGHPSSPISNLVVNSEADDTDRLIAPIPLSIFNRSSRPSQAIEINTDGQAAVFDPTPGSRVFTSQGRLGSASTSGVSRPWFRYNHIVEGSSALGVTDTTSFRPNPLAEQFVPLEEFYEEDLFESASDSSCSVCESLLIKKTRMYHQKHSLTLWNWHDYEKFFQWVV</sequence>
<name>A0A9P9HZ77_FUSRE</name>